<evidence type="ECO:0000313" key="3">
    <source>
        <dbReference type="Proteomes" id="UP000000390"/>
    </source>
</evidence>
<dbReference type="eggNOG" id="arCOG10746">
    <property type="taxonomic scope" value="Archaea"/>
</dbReference>
<evidence type="ECO:0000313" key="4">
    <source>
        <dbReference type="Proteomes" id="UP000011645"/>
    </source>
</evidence>
<dbReference type="Proteomes" id="UP000011645">
    <property type="component" value="Unassembled WGS sequence"/>
</dbReference>
<evidence type="ECO:0000313" key="2">
    <source>
        <dbReference type="EMBL" id="ELY33886.1"/>
    </source>
</evidence>
<proteinExistence type="predicted"/>
<dbReference type="AlphaFoldDB" id="D8J7H5"/>
<name>D8J7H5_HALJB</name>
<dbReference type="HOGENOM" id="CLU_3003019_0_0_2"/>
<dbReference type="Proteomes" id="UP000000390">
    <property type="component" value="Chromosome"/>
</dbReference>
<dbReference type="PATRIC" id="fig|795797.18.peg.677"/>
<gene>
    <name evidence="1" type="ordered locus">HacjB3_03385</name>
    <name evidence="2" type="ORF">C497_15922</name>
</gene>
<accession>D8J7H5</accession>
<sequence>MEFTCTDCTWATSGTDDGPDPVSKRAIEHHIACGHHVTRVDVVPVSLTDPSKLRFR</sequence>
<dbReference type="KEGG" id="hje:HacjB3_03385"/>
<protein>
    <submittedName>
        <fullName evidence="1">Uncharacterized protein</fullName>
    </submittedName>
</protein>
<reference evidence="1 3" key="1">
    <citation type="journal article" date="2010" name="J. Bacteriol.">
        <title>Complete genome sequence of Halalkalicoccus jeotgali B3(T), an extremely halophilic archaeon.</title>
        <authorList>
            <person name="Roh S.W."/>
            <person name="Nam Y.D."/>
            <person name="Nam S.H."/>
            <person name="Choi S.H."/>
            <person name="Park H.S."/>
            <person name="Bae J.W."/>
        </authorList>
    </citation>
    <scope>NUCLEOTIDE SEQUENCE [LARGE SCALE GENOMIC DNA]</scope>
    <source>
        <strain evidence="1">B3</strain>
        <strain evidence="3">DSM 18796 / CECT 7217 / JCM 14584 / KCTC 4019 / B3</strain>
    </source>
</reference>
<dbReference type="EMBL" id="CP002062">
    <property type="protein sequence ID" value="ADJ14070.1"/>
    <property type="molecule type" value="Genomic_DNA"/>
</dbReference>
<keyword evidence="4" id="KW-1185">Reference proteome</keyword>
<evidence type="ECO:0000313" key="1">
    <source>
        <dbReference type="EMBL" id="ADJ14070.1"/>
    </source>
</evidence>
<reference evidence="2 4" key="2">
    <citation type="journal article" date="2014" name="PLoS Genet.">
        <title>Phylogenetically driven sequencing of extremely halophilic archaea reveals strategies for static and dynamic osmo-response.</title>
        <authorList>
            <person name="Becker E.A."/>
            <person name="Seitzer P.M."/>
            <person name="Tritt A."/>
            <person name="Larsen D."/>
            <person name="Krusor M."/>
            <person name="Yao A.I."/>
            <person name="Wu D."/>
            <person name="Madern D."/>
            <person name="Eisen J.A."/>
            <person name="Darling A.E."/>
            <person name="Facciotti M.T."/>
        </authorList>
    </citation>
    <scope>NUCLEOTIDE SEQUENCE [LARGE SCALE GENOMIC DNA]</scope>
    <source>
        <strain evidence="2">B3</strain>
        <strain evidence="4">DSM 18796 / CECT 7217 / JCM 14584 / KCTC 4019 / B3</strain>
    </source>
</reference>
<dbReference type="EMBL" id="AOHV01000042">
    <property type="protein sequence ID" value="ELY33886.1"/>
    <property type="molecule type" value="Genomic_DNA"/>
</dbReference>
<organism evidence="1 3">
    <name type="scientific">Halalkalicoccus jeotgali (strain DSM 18796 / CECT 7217 / JCM 14584 / KCTC 4019 / B3)</name>
    <dbReference type="NCBI Taxonomy" id="795797"/>
    <lineage>
        <taxon>Archaea</taxon>
        <taxon>Methanobacteriati</taxon>
        <taxon>Methanobacteriota</taxon>
        <taxon>Stenosarchaea group</taxon>
        <taxon>Halobacteria</taxon>
        <taxon>Halobacteriales</taxon>
        <taxon>Halococcaceae</taxon>
        <taxon>Halalkalicoccus</taxon>
    </lineage>
</organism>
<dbReference type="STRING" id="795797.HacjB3_03385"/>